<dbReference type="AlphaFoldDB" id="A0A3B1DE14"/>
<evidence type="ECO:0000256" key="1">
    <source>
        <dbReference type="ARBA" id="ARBA00005051"/>
    </source>
</evidence>
<evidence type="ECO:0000256" key="2">
    <source>
        <dbReference type="ARBA" id="ARBA00013253"/>
    </source>
</evidence>
<dbReference type="EC" id="2.7.6.3" evidence="2"/>
<dbReference type="GO" id="GO:0003848">
    <property type="term" value="F:2-amino-4-hydroxy-6-hydroxymethyldihydropteridine diphosphokinase activity"/>
    <property type="evidence" value="ECO:0007669"/>
    <property type="project" value="UniProtKB-EC"/>
</dbReference>
<evidence type="ECO:0000256" key="5">
    <source>
        <dbReference type="ARBA" id="ARBA00022777"/>
    </source>
</evidence>
<dbReference type="EMBL" id="UOGJ01000027">
    <property type="protein sequence ID" value="VAX35083.1"/>
    <property type="molecule type" value="Genomic_DNA"/>
</dbReference>
<keyword evidence="6" id="KW-0067">ATP-binding</keyword>
<evidence type="ECO:0000256" key="4">
    <source>
        <dbReference type="ARBA" id="ARBA00022741"/>
    </source>
</evidence>
<dbReference type="PROSITE" id="PS00794">
    <property type="entry name" value="HPPK"/>
    <property type="match status" value="1"/>
</dbReference>
<protein>
    <recommendedName>
        <fullName evidence="2">2-amino-4-hydroxy-6-hydroxymethyldihydropteridine diphosphokinase</fullName>
        <ecNumber evidence="2">2.7.6.3</ecNumber>
    </recommendedName>
</protein>
<organism evidence="9">
    <name type="scientific">hydrothermal vent metagenome</name>
    <dbReference type="NCBI Taxonomy" id="652676"/>
    <lineage>
        <taxon>unclassified sequences</taxon>
        <taxon>metagenomes</taxon>
        <taxon>ecological metagenomes</taxon>
    </lineage>
</organism>
<comment type="pathway">
    <text evidence="1">Cofactor biosynthesis; tetrahydrofolate biosynthesis; 2-amino-4-hydroxy-6-hydroxymethyl-7,8-dihydropteridine diphosphate from 7,8-dihydroneopterin triphosphate: step 4/4.</text>
</comment>
<reference evidence="9" key="1">
    <citation type="submission" date="2018-06" db="EMBL/GenBank/DDBJ databases">
        <authorList>
            <person name="Zhirakovskaya E."/>
        </authorList>
    </citation>
    <scope>NUCLEOTIDE SEQUENCE</scope>
</reference>
<feature type="domain" description="7,8-dihydro-6-hydroxymethylpterin-pyrophosphokinase" evidence="8">
    <location>
        <begin position="87"/>
        <end position="98"/>
    </location>
</feature>
<evidence type="ECO:0000256" key="3">
    <source>
        <dbReference type="ARBA" id="ARBA00022679"/>
    </source>
</evidence>
<dbReference type="UniPathway" id="UPA00077">
    <property type="reaction ID" value="UER00155"/>
</dbReference>
<dbReference type="CDD" id="cd00483">
    <property type="entry name" value="HPPK"/>
    <property type="match status" value="1"/>
</dbReference>
<dbReference type="GO" id="GO:0016301">
    <property type="term" value="F:kinase activity"/>
    <property type="evidence" value="ECO:0007669"/>
    <property type="project" value="UniProtKB-KW"/>
</dbReference>
<evidence type="ECO:0000313" key="9">
    <source>
        <dbReference type="EMBL" id="VAX35083.1"/>
    </source>
</evidence>
<dbReference type="GO" id="GO:0005524">
    <property type="term" value="F:ATP binding"/>
    <property type="evidence" value="ECO:0007669"/>
    <property type="project" value="UniProtKB-KW"/>
</dbReference>
<keyword evidence="7" id="KW-0289">Folate biosynthesis</keyword>
<sequence>MAIVYLGIGSNLGNRRKNIEKAYTLLEKKNIYIIKKSSLIETNPVGGPPQGLFFNGVIKVETDLSPHNFLKTLQSIEVELGRQKTVRNGPRLIDLDILFYDDIKINTPKLTIPHPRIFEREFVLIPLKDIGWQGYENY</sequence>
<dbReference type="PANTHER" id="PTHR43071">
    <property type="entry name" value="2-AMINO-4-HYDROXY-6-HYDROXYMETHYLDIHYDROPTERIDINE PYROPHOSPHOKINASE"/>
    <property type="match status" value="1"/>
</dbReference>
<keyword evidence="5 9" id="KW-0418">Kinase</keyword>
<dbReference type="GO" id="GO:0046656">
    <property type="term" value="P:folic acid biosynthetic process"/>
    <property type="evidence" value="ECO:0007669"/>
    <property type="project" value="UniProtKB-KW"/>
</dbReference>
<dbReference type="NCBIfam" id="TIGR01498">
    <property type="entry name" value="folK"/>
    <property type="match status" value="1"/>
</dbReference>
<keyword evidence="3 9" id="KW-0808">Transferase</keyword>
<dbReference type="Pfam" id="PF01288">
    <property type="entry name" value="HPPK"/>
    <property type="match status" value="1"/>
</dbReference>
<accession>A0A3B1DE14</accession>
<dbReference type="GO" id="GO:0046654">
    <property type="term" value="P:tetrahydrofolate biosynthetic process"/>
    <property type="evidence" value="ECO:0007669"/>
    <property type="project" value="UniProtKB-UniPathway"/>
</dbReference>
<keyword evidence="4" id="KW-0547">Nucleotide-binding</keyword>
<dbReference type="InterPro" id="IPR000550">
    <property type="entry name" value="Hppk"/>
</dbReference>
<proteinExistence type="predicted"/>
<dbReference type="PANTHER" id="PTHR43071:SF1">
    <property type="entry name" value="2-AMINO-4-HYDROXY-6-HYDROXYMETHYLDIHYDROPTERIDINE PYROPHOSPHOKINASE"/>
    <property type="match status" value="1"/>
</dbReference>
<dbReference type="InterPro" id="IPR035907">
    <property type="entry name" value="Hppk_sf"/>
</dbReference>
<evidence type="ECO:0000259" key="8">
    <source>
        <dbReference type="PROSITE" id="PS00794"/>
    </source>
</evidence>
<name>A0A3B1DE14_9ZZZZ</name>
<gene>
    <name evidence="9" type="ORF">MNBD_UNCLBAC01-146</name>
</gene>
<evidence type="ECO:0000256" key="6">
    <source>
        <dbReference type="ARBA" id="ARBA00022840"/>
    </source>
</evidence>
<dbReference type="SUPFAM" id="SSF55083">
    <property type="entry name" value="6-hydroxymethyl-7,8-dihydropterin pyrophosphokinase, HPPK"/>
    <property type="match status" value="1"/>
</dbReference>
<evidence type="ECO:0000256" key="7">
    <source>
        <dbReference type="ARBA" id="ARBA00022909"/>
    </source>
</evidence>
<dbReference type="Gene3D" id="3.30.70.560">
    <property type="entry name" value="7,8-Dihydro-6-hydroxymethylpterin-pyrophosphokinase HPPK"/>
    <property type="match status" value="1"/>
</dbReference>